<comment type="caution">
    <text evidence="2">The sequence shown here is derived from an EMBL/GenBank/DDBJ whole genome shotgun (WGS) entry which is preliminary data.</text>
</comment>
<sequence length="240" mass="26526">MYCFIANCNCNFATNWLLLASTTASDLRRCWRPKASASGLRRPHVGRYRPSSGASGHRRFSPAASSRRRPGLPLSGLGYPLASLVGLCQPWPYLAWPLAVSNGLGRPCKPWPGLAWPLAMSNGRDRPVASLAVPWQPWRACEEDVIQNEIVDPEAKRSQMFPISRGGIIIADSCTLRSSLCIWVVIDDRGLALARLIHRLPAWYLRPLGRSFTWSVAGRTHDQLLAEPSHGQALTRPSHG</sequence>
<evidence type="ECO:0000313" key="3">
    <source>
        <dbReference type="Proteomes" id="UP000734854"/>
    </source>
</evidence>
<proteinExistence type="predicted"/>
<gene>
    <name evidence="2" type="ORF">ZIOFF_071988</name>
</gene>
<dbReference type="Proteomes" id="UP000734854">
    <property type="component" value="Unassembled WGS sequence"/>
</dbReference>
<feature type="region of interest" description="Disordered" evidence="1">
    <location>
        <begin position="40"/>
        <end position="69"/>
    </location>
</feature>
<reference evidence="2 3" key="1">
    <citation type="submission" date="2020-08" db="EMBL/GenBank/DDBJ databases">
        <title>Plant Genome Project.</title>
        <authorList>
            <person name="Zhang R.-G."/>
        </authorList>
    </citation>
    <scope>NUCLEOTIDE SEQUENCE [LARGE SCALE GENOMIC DNA]</scope>
    <source>
        <tissue evidence="2">Rhizome</tissue>
    </source>
</reference>
<protein>
    <submittedName>
        <fullName evidence="2">Uncharacterized protein</fullName>
    </submittedName>
</protein>
<accession>A0A8J5C4I6</accession>
<dbReference type="EMBL" id="JACMSC010000021">
    <property type="protein sequence ID" value="KAG6470908.1"/>
    <property type="molecule type" value="Genomic_DNA"/>
</dbReference>
<feature type="compositionally biased region" description="Basic residues" evidence="1">
    <location>
        <begin position="56"/>
        <end position="69"/>
    </location>
</feature>
<evidence type="ECO:0000313" key="2">
    <source>
        <dbReference type="EMBL" id="KAG6470908.1"/>
    </source>
</evidence>
<name>A0A8J5C4I6_ZINOF</name>
<evidence type="ECO:0000256" key="1">
    <source>
        <dbReference type="SAM" id="MobiDB-lite"/>
    </source>
</evidence>
<dbReference type="AlphaFoldDB" id="A0A8J5C4I6"/>
<keyword evidence="3" id="KW-1185">Reference proteome</keyword>
<organism evidence="2 3">
    <name type="scientific">Zingiber officinale</name>
    <name type="common">Ginger</name>
    <name type="synonym">Amomum zingiber</name>
    <dbReference type="NCBI Taxonomy" id="94328"/>
    <lineage>
        <taxon>Eukaryota</taxon>
        <taxon>Viridiplantae</taxon>
        <taxon>Streptophyta</taxon>
        <taxon>Embryophyta</taxon>
        <taxon>Tracheophyta</taxon>
        <taxon>Spermatophyta</taxon>
        <taxon>Magnoliopsida</taxon>
        <taxon>Liliopsida</taxon>
        <taxon>Zingiberales</taxon>
        <taxon>Zingiberaceae</taxon>
        <taxon>Zingiber</taxon>
    </lineage>
</organism>